<name>A0A5J6QNJ2_9GAMM</name>
<dbReference type="SUPFAM" id="SSF50494">
    <property type="entry name" value="Trypsin-like serine proteases"/>
    <property type="match status" value="1"/>
</dbReference>
<evidence type="ECO:0000256" key="2">
    <source>
        <dbReference type="ARBA" id="ARBA00023157"/>
    </source>
</evidence>
<keyword evidence="6" id="KW-1185">Reference proteome</keyword>
<dbReference type="PANTHER" id="PTHR24276">
    <property type="entry name" value="POLYSERASE-RELATED"/>
    <property type="match status" value="1"/>
</dbReference>
<dbReference type="InterPro" id="IPR009003">
    <property type="entry name" value="Peptidase_S1_PA"/>
</dbReference>
<feature type="chain" id="PRO_5023915470" evidence="3">
    <location>
        <begin position="29"/>
        <end position="325"/>
    </location>
</feature>
<dbReference type="InterPro" id="IPR001314">
    <property type="entry name" value="Peptidase_S1A"/>
</dbReference>
<feature type="domain" description="Peptidase S1" evidence="4">
    <location>
        <begin position="54"/>
        <end position="302"/>
    </location>
</feature>
<organism evidence="5 6">
    <name type="scientific">Metapseudomonas lalkuanensis</name>
    <dbReference type="NCBI Taxonomy" id="2604832"/>
    <lineage>
        <taxon>Bacteria</taxon>
        <taxon>Pseudomonadati</taxon>
        <taxon>Pseudomonadota</taxon>
        <taxon>Gammaproteobacteria</taxon>
        <taxon>Pseudomonadales</taxon>
        <taxon>Pseudomonadaceae</taxon>
        <taxon>Metapseudomonas</taxon>
    </lineage>
</organism>
<dbReference type="PANTHER" id="PTHR24276:SF98">
    <property type="entry name" value="FI18310P1-RELATED"/>
    <property type="match status" value="1"/>
</dbReference>
<dbReference type="KEGG" id="plal:FXN65_15370"/>
<dbReference type="AlphaFoldDB" id="A0A5J6QNJ2"/>
<proteinExistence type="inferred from homology"/>
<protein>
    <submittedName>
        <fullName evidence="5">S1 family peptidase</fullName>
    </submittedName>
</protein>
<dbReference type="InterPro" id="IPR043504">
    <property type="entry name" value="Peptidase_S1_PA_chymotrypsin"/>
</dbReference>
<dbReference type="SMART" id="SM00020">
    <property type="entry name" value="Tryp_SPc"/>
    <property type="match status" value="1"/>
</dbReference>
<reference evidence="5 6" key="1">
    <citation type="submission" date="2019-08" db="EMBL/GenBank/DDBJ databases">
        <title>Whole-genome Sequencing of e-waste polymer degrading bacterium Pseudomonas sp. strain PE08.</title>
        <authorList>
            <person name="Kirdat K."/>
            <person name="Debbarma P."/>
            <person name="Narawade N."/>
            <person name="Suyal D."/>
            <person name="Thorat V."/>
            <person name="Shouche Y."/>
            <person name="Goel R."/>
            <person name="Yadav A."/>
        </authorList>
    </citation>
    <scope>NUCLEOTIDE SEQUENCE [LARGE SCALE GENOMIC DNA]</scope>
    <source>
        <strain evidence="5 6">PE08</strain>
    </source>
</reference>
<keyword evidence="2" id="KW-1015">Disulfide bond</keyword>
<dbReference type="Proteomes" id="UP000327179">
    <property type="component" value="Chromosome"/>
</dbReference>
<dbReference type="InterPro" id="IPR050430">
    <property type="entry name" value="Peptidase_S1"/>
</dbReference>
<dbReference type="GO" id="GO:0004252">
    <property type="term" value="F:serine-type endopeptidase activity"/>
    <property type="evidence" value="ECO:0007669"/>
    <property type="project" value="InterPro"/>
</dbReference>
<dbReference type="Gene3D" id="2.40.10.10">
    <property type="entry name" value="Trypsin-like serine proteases"/>
    <property type="match status" value="1"/>
</dbReference>
<evidence type="ECO:0000259" key="4">
    <source>
        <dbReference type="PROSITE" id="PS50240"/>
    </source>
</evidence>
<dbReference type="PROSITE" id="PS00134">
    <property type="entry name" value="TRYPSIN_HIS"/>
    <property type="match status" value="1"/>
</dbReference>
<dbReference type="EMBL" id="CP043311">
    <property type="protein sequence ID" value="QEY63365.1"/>
    <property type="molecule type" value="Genomic_DNA"/>
</dbReference>
<evidence type="ECO:0000313" key="6">
    <source>
        <dbReference type="Proteomes" id="UP000327179"/>
    </source>
</evidence>
<sequence>MKNSRKIIQNSLAFAASLFGLFIGNASAEERQNAAPIVEFELASEVLAQSEIQLANGIVVRAADWPALIIARFSNQNGGGRISSCTASLIGPNVVLTAAHCVDPQVENGKPLLASLRIGNRTLKMNCDMHPDYSKEPLMGLSPRSSEDFALCILDDGGERPQQLKTMKYEVVDDDGVLVHGSKVVMTGYGCKDLRVVNGMPKAGQWDGYLRIGDGVIDKPAGSSPGRASYVTIKSVAGVEPALCPGDSGGPLLSGITAQDTDNVRRIRGVNSSIAAVEGVFISRISATGTDAFRSWAQDWLSRNERFKPEACGINFEAGERQCRF</sequence>
<keyword evidence="3" id="KW-0732">Signal</keyword>
<evidence type="ECO:0000313" key="5">
    <source>
        <dbReference type="EMBL" id="QEY63365.1"/>
    </source>
</evidence>
<dbReference type="PROSITE" id="PS50240">
    <property type="entry name" value="TRYPSIN_DOM"/>
    <property type="match status" value="1"/>
</dbReference>
<dbReference type="RefSeq" id="WP_151134012.1">
    <property type="nucleotide sequence ID" value="NZ_CP043311.1"/>
</dbReference>
<feature type="signal peptide" evidence="3">
    <location>
        <begin position="1"/>
        <end position="28"/>
    </location>
</feature>
<accession>A0A5J6QNJ2</accession>
<evidence type="ECO:0000256" key="1">
    <source>
        <dbReference type="ARBA" id="ARBA00007664"/>
    </source>
</evidence>
<gene>
    <name evidence="5" type="ORF">FXN65_15370</name>
</gene>
<dbReference type="Pfam" id="PF00089">
    <property type="entry name" value="Trypsin"/>
    <property type="match status" value="1"/>
</dbReference>
<dbReference type="InterPro" id="IPR001254">
    <property type="entry name" value="Trypsin_dom"/>
</dbReference>
<dbReference type="PRINTS" id="PR00722">
    <property type="entry name" value="CHYMOTRYPSIN"/>
</dbReference>
<dbReference type="GO" id="GO:0006508">
    <property type="term" value="P:proteolysis"/>
    <property type="evidence" value="ECO:0007669"/>
    <property type="project" value="InterPro"/>
</dbReference>
<dbReference type="InterPro" id="IPR018114">
    <property type="entry name" value="TRYPSIN_HIS"/>
</dbReference>
<evidence type="ECO:0000256" key="3">
    <source>
        <dbReference type="SAM" id="SignalP"/>
    </source>
</evidence>
<comment type="similarity">
    <text evidence="1">Belongs to the peptidase S1 family.</text>
</comment>